<comment type="caution">
    <text evidence="1">The sequence shown here is derived from an EMBL/GenBank/DDBJ whole genome shotgun (WGS) entry which is preliminary data.</text>
</comment>
<organism evidence="1 2">
    <name type="scientific">Candidatus Thiomargarita nelsonii</name>
    <dbReference type="NCBI Taxonomy" id="1003181"/>
    <lineage>
        <taxon>Bacteria</taxon>
        <taxon>Pseudomonadati</taxon>
        <taxon>Pseudomonadota</taxon>
        <taxon>Gammaproteobacteria</taxon>
        <taxon>Thiotrichales</taxon>
        <taxon>Thiotrichaceae</taxon>
        <taxon>Thiomargarita</taxon>
    </lineage>
</organism>
<accession>A0A176S5V6</accession>
<dbReference type="Proteomes" id="UP000076962">
    <property type="component" value="Unassembled WGS sequence"/>
</dbReference>
<evidence type="ECO:0000313" key="2">
    <source>
        <dbReference type="Proteomes" id="UP000076962"/>
    </source>
</evidence>
<evidence type="ECO:0008006" key="3">
    <source>
        <dbReference type="Google" id="ProtNLM"/>
    </source>
</evidence>
<sequence length="168" mass="19616">MKVAPLRYDVIFKKAFSEPVLFKALVKDFLQIDKLEIDEVENDKAFYPIVGNVNFKFDLFAQDNKNRLVIEMQHAHYSDTYDRFLYYQCCAMVESIASSQNYRFPVTVITLVFFTHKPTPSANGGILEVDFQARDIYDGKVIEKVFGNRKHKFVFVYVNDFVYASDEC</sequence>
<keyword evidence="2" id="KW-1185">Reference proteome</keyword>
<gene>
    <name evidence="1" type="ORF">THIOM_000823</name>
</gene>
<proteinExistence type="predicted"/>
<dbReference type="AlphaFoldDB" id="A0A176S5V6"/>
<evidence type="ECO:0000313" key="1">
    <source>
        <dbReference type="EMBL" id="OAD23347.1"/>
    </source>
</evidence>
<protein>
    <recommendedName>
        <fullName evidence="3">Transposase (putative) YhgA-like domain-containing protein</fullName>
    </recommendedName>
</protein>
<name>A0A176S5V6_9GAMM</name>
<dbReference type="EMBL" id="LUTY01000413">
    <property type="protein sequence ID" value="OAD23347.1"/>
    <property type="molecule type" value="Genomic_DNA"/>
</dbReference>
<feature type="non-terminal residue" evidence="1">
    <location>
        <position position="168"/>
    </location>
</feature>
<reference evidence="1 2" key="1">
    <citation type="submission" date="2016-05" db="EMBL/GenBank/DDBJ databases">
        <title>Single-cell genome of chain-forming Candidatus Thiomargarita nelsonii and comparison to other large sulfur-oxidizing bacteria.</title>
        <authorList>
            <person name="Winkel M."/>
            <person name="Salman V."/>
            <person name="Woyke T."/>
            <person name="Schulz-Vogt H."/>
            <person name="Richter M."/>
            <person name="Flood B."/>
            <person name="Bailey J."/>
            <person name="Amann R."/>
            <person name="Mussmann M."/>
        </authorList>
    </citation>
    <scope>NUCLEOTIDE SEQUENCE [LARGE SCALE GENOMIC DNA]</scope>
    <source>
        <strain evidence="1 2">THI036</strain>
    </source>
</reference>